<dbReference type="EMBL" id="JAMPJT010000006">
    <property type="protein sequence ID" value="MCV9879227.1"/>
    <property type="molecule type" value="Genomic_DNA"/>
</dbReference>
<dbReference type="SUPFAM" id="SSF53335">
    <property type="entry name" value="S-adenosyl-L-methionine-dependent methyltransferases"/>
    <property type="match status" value="1"/>
</dbReference>
<proteinExistence type="predicted"/>
<evidence type="ECO:0000313" key="5">
    <source>
        <dbReference type="Proteomes" id="UP001165568"/>
    </source>
</evidence>
<protein>
    <recommendedName>
        <fullName evidence="1">site-specific DNA-methyltransferase (adenine-specific)</fullName>
        <ecNumber evidence="1">2.1.1.72</ecNumber>
    </recommendedName>
</protein>
<evidence type="ECO:0000313" key="4">
    <source>
        <dbReference type="EMBL" id="MCV9882739.1"/>
    </source>
</evidence>
<dbReference type="InterPro" id="IPR029063">
    <property type="entry name" value="SAM-dependent_MTases_sf"/>
</dbReference>
<evidence type="ECO:0000256" key="1">
    <source>
        <dbReference type="ARBA" id="ARBA00011900"/>
    </source>
</evidence>
<dbReference type="EMBL" id="JAMPJU010000007">
    <property type="protein sequence ID" value="MCV9882739.1"/>
    <property type="molecule type" value="Genomic_DNA"/>
</dbReference>
<comment type="catalytic activity">
    <reaction evidence="2">
        <text>a 2'-deoxyadenosine in DNA + S-adenosyl-L-methionine = an N(6)-methyl-2'-deoxyadenosine in DNA + S-adenosyl-L-homocysteine + H(+)</text>
        <dbReference type="Rhea" id="RHEA:15197"/>
        <dbReference type="Rhea" id="RHEA-COMP:12418"/>
        <dbReference type="Rhea" id="RHEA-COMP:12419"/>
        <dbReference type="ChEBI" id="CHEBI:15378"/>
        <dbReference type="ChEBI" id="CHEBI:57856"/>
        <dbReference type="ChEBI" id="CHEBI:59789"/>
        <dbReference type="ChEBI" id="CHEBI:90615"/>
        <dbReference type="ChEBI" id="CHEBI:90616"/>
        <dbReference type="EC" id="2.1.1.72"/>
    </reaction>
</comment>
<sequence length="242" mass="27949">MRNKKGVKVKQQLRPFFPYYGSKWNMARYYLEPKHNIVIEPFAGSAGYSTYYACDKVHLVDLDPVITGVWSYLIKAKPSEIMALPELPEVGDSVDDFNLCEEQKWLIGFWLNRGSAVPKKSRTAYSARNDRAQLNWGPKAKERIASQLFAIENWKVSNCSYHELNNTSATWFIDPPYVDKGKYYRKKISDYEHLANWCLTREGSIIVCEGNEADWLPFEPMGSFKTSLGRAKEMVFKKTESD</sequence>
<dbReference type="Gene3D" id="3.40.50.150">
    <property type="entry name" value="Vaccinia Virus protein VP39"/>
    <property type="match status" value="1"/>
</dbReference>
<name>A0AA41XYU6_9GAMM</name>
<comment type="caution">
    <text evidence="3">The sequence shown here is derived from an EMBL/GenBank/DDBJ whole genome shotgun (WGS) entry which is preliminary data.</text>
</comment>
<dbReference type="GO" id="GO:0009007">
    <property type="term" value="F:site-specific DNA-methyltransferase (adenine-specific) activity"/>
    <property type="evidence" value="ECO:0007669"/>
    <property type="project" value="InterPro"/>
</dbReference>
<dbReference type="RefSeq" id="WP_264090424.1">
    <property type="nucleotide sequence ID" value="NZ_JAMPJT010000006.1"/>
</dbReference>
<evidence type="ECO:0000313" key="3">
    <source>
        <dbReference type="EMBL" id="MCV9879227.1"/>
    </source>
</evidence>
<keyword evidence="5" id="KW-1185">Reference proteome</keyword>
<dbReference type="AlphaFoldDB" id="A0AA41XYU6"/>
<evidence type="ECO:0000313" key="6">
    <source>
        <dbReference type="Proteomes" id="UP001165569"/>
    </source>
</evidence>
<reference evidence="3" key="1">
    <citation type="submission" date="2022-04" db="EMBL/GenBank/DDBJ databases">
        <title>Brenneria sp. isolated from walnut trees in Serbia.</title>
        <authorList>
            <person name="Gasic K."/>
            <person name="Zlatkovic N."/>
            <person name="Kuzmanovic N."/>
        </authorList>
    </citation>
    <scope>NUCLEOTIDE SEQUENCE</scope>
    <source>
        <strain evidence="4">KBI 423</strain>
        <strain evidence="3">KBI 447</strain>
    </source>
</reference>
<gene>
    <name evidence="3" type="ORF">NC803_10235</name>
    <name evidence="4" type="ORF">NC856_10700</name>
</gene>
<dbReference type="EC" id="2.1.1.72" evidence="1"/>
<dbReference type="Gene3D" id="1.10.1020.10">
    <property type="entry name" value="Adenine-specific Methyltransferase, Domain 2"/>
    <property type="match status" value="1"/>
</dbReference>
<evidence type="ECO:0000256" key="2">
    <source>
        <dbReference type="ARBA" id="ARBA00047942"/>
    </source>
</evidence>
<dbReference type="Proteomes" id="UP001165568">
    <property type="component" value="Unassembled WGS sequence"/>
</dbReference>
<dbReference type="InterPro" id="IPR023095">
    <property type="entry name" value="Ade_MeTrfase_dom_2"/>
</dbReference>
<organism evidence="3 6">
    <name type="scientific">Brenneria izbisi</name>
    <dbReference type="NCBI Taxonomy" id="2939450"/>
    <lineage>
        <taxon>Bacteria</taxon>
        <taxon>Pseudomonadati</taxon>
        <taxon>Pseudomonadota</taxon>
        <taxon>Gammaproteobacteria</taxon>
        <taxon>Enterobacterales</taxon>
        <taxon>Pectobacteriaceae</taxon>
        <taxon>Brenneria</taxon>
    </lineage>
</organism>
<dbReference type="Proteomes" id="UP001165569">
    <property type="component" value="Unassembled WGS sequence"/>
</dbReference>
<accession>A0AA41XYU6</accession>